<name>A0A0E9WUA1_ANGAN</name>
<reference evidence="1" key="2">
    <citation type="journal article" date="2015" name="Fish Shellfish Immunol.">
        <title>Early steps in the European eel (Anguilla anguilla)-Vibrio vulnificus interaction in the gills: Role of the RtxA13 toxin.</title>
        <authorList>
            <person name="Callol A."/>
            <person name="Pajuelo D."/>
            <person name="Ebbesson L."/>
            <person name="Teles M."/>
            <person name="MacKenzie S."/>
            <person name="Amaro C."/>
        </authorList>
    </citation>
    <scope>NUCLEOTIDE SEQUENCE</scope>
</reference>
<proteinExistence type="predicted"/>
<dbReference type="EMBL" id="GBXM01014593">
    <property type="protein sequence ID" value="JAH93984.1"/>
    <property type="molecule type" value="Transcribed_RNA"/>
</dbReference>
<organism evidence="1">
    <name type="scientific">Anguilla anguilla</name>
    <name type="common">European freshwater eel</name>
    <name type="synonym">Muraena anguilla</name>
    <dbReference type="NCBI Taxonomy" id="7936"/>
    <lineage>
        <taxon>Eukaryota</taxon>
        <taxon>Metazoa</taxon>
        <taxon>Chordata</taxon>
        <taxon>Craniata</taxon>
        <taxon>Vertebrata</taxon>
        <taxon>Euteleostomi</taxon>
        <taxon>Actinopterygii</taxon>
        <taxon>Neopterygii</taxon>
        <taxon>Teleostei</taxon>
        <taxon>Anguilliformes</taxon>
        <taxon>Anguillidae</taxon>
        <taxon>Anguilla</taxon>
    </lineage>
</organism>
<accession>A0A0E9WUA1</accession>
<dbReference type="AlphaFoldDB" id="A0A0E9WUA1"/>
<evidence type="ECO:0000313" key="1">
    <source>
        <dbReference type="EMBL" id="JAH93984.1"/>
    </source>
</evidence>
<protein>
    <submittedName>
        <fullName evidence="1">Uncharacterized protein</fullName>
    </submittedName>
</protein>
<sequence>MLTELYCNNMDKQKKKKNTKKTDVQILTVDSLAFRFKLGWKPKTEVVKYDFNKYGKRRFF</sequence>
<reference evidence="1" key="1">
    <citation type="submission" date="2014-11" db="EMBL/GenBank/DDBJ databases">
        <authorList>
            <person name="Amaro Gonzalez C."/>
        </authorList>
    </citation>
    <scope>NUCLEOTIDE SEQUENCE</scope>
</reference>